<dbReference type="GO" id="GO:0005737">
    <property type="term" value="C:cytoplasm"/>
    <property type="evidence" value="ECO:0007669"/>
    <property type="project" value="TreeGrafter"/>
</dbReference>
<feature type="compositionally biased region" description="Basic residues" evidence="1">
    <location>
        <begin position="1"/>
        <end position="41"/>
    </location>
</feature>
<protein>
    <submittedName>
        <fullName evidence="3">AMP-binding protein</fullName>
    </submittedName>
</protein>
<dbReference type="GO" id="GO:0044550">
    <property type="term" value="P:secondary metabolite biosynthetic process"/>
    <property type="evidence" value="ECO:0007669"/>
    <property type="project" value="TreeGrafter"/>
</dbReference>
<feature type="domain" description="AMP-dependent synthetase/ligase" evidence="2">
    <location>
        <begin position="91"/>
        <end position="267"/>
    </location>
</feature>
<dbReference type="EMBL" id="JAPNKE010000002">
    <property type="protein sequence ID" value="MCY1009397.1"/>
    <property type="molecule type" value="Genomic_DNA"/>
</dbReference>
<dbReference type="Gene3D" id="3.40.50.980">
    <property type="match status" value="2"/>
</dbReference>
<dbReference type="PANTHER" id="PTHR45527:SF1">
    <property type="entry name" value="FATTY ACID SYNTHASE"/>
    <property type="match status" value="1"/>
</dbReference>
<evidence type="ECO:0000313" key="3">
    <source>
        <dbReference type="EMBL" id="MCY1009397.1"/>
    </source>
</evidence>
<feature type="region of interest" description="Disordered" evidence="1">
    <location>
        <begin position="260"/>
        <end position="320"/>
    </location>
</feature>
<sequence>MEGRRRLRPARPGGRRRAPGLHPRRRRRPRPARRPARRAPRLRGPGPANRPRPRRPRPLAIAAHRPGAPRSPGRAPTRRRRPRPLAAPHRAGRRRSRRPPPRRIGPESLAYVVYTSGSTGRPKGVLVEHRGLSNLVAWHTRSFAVGPADRATLVASPGFDASVWEIWPYLSVGASLAVPAATLRLAPEELRDWLVRRAITISFQPTAIAEELLRLQWPARCDLRVLLTGGDRLRVRPGPGLPFAVVNNYGPTEATVVTTSGLVPPLAPGEPAREPTSAARSPAPASTSSTRTASRSPSASPASCTSAAAASRAATSVAPP</sequence>
<dbReference type="PROSITE" id="PS00455">
    <property type="entry name" value="AMP_BINDING"/>
    <property type="match status" value="1"/>
</dbReference>
<dbReference type="GO" id="GO:0043041">
    <property type="term" value="P:amino acid activation for nonribosomal peptide biosynthetic process"/>
    <property type="evidence" value="ECO:0007669"/>
    <property type="project" value="TreeGrafter"/>
</dbReference>
<dbReference type="SUPFAM" id="SSF56801">
    <property type="entry name" value="Acetyl-CoA synthetase-like"/>
    <property type="match status" value="1"/>
</dbReference>
<organism evidence="3 4">
    <name type="scientific">Nannocystis pusilla</name>
    <dbReference type="NCBI Taxonomy" id="889268"/>
    <lineage>
        <taxon>Bacteria</taxon>
        <taxon>Pseudomonadati</taxon>
        <taxon>Myxococcota</taxon>
        <taxon>Polyangia</taxon>
        <taxon>Nannocystales</taxon>
        <taxon>Nannocystaceae</taxon>
        <taxon>Nannocystis</taxon>
    </lineage>
</organism>
<dbReference type="InterPro" id="IPR020459">
    <property type="entry name" value="AMP-binding"/>
</dbReference>
<dbReference type="Pfam" id="PF00501">
    <property type="entry name" value="AMP-binding"/>
    <property type="match status" value="1"/>
</dbReference>
<dbReference type="PRINTS" id="PR00154">
    <property type="entry name" value="AMPBINDING"/>
</dbReference>
<feature type="compositionally biased region" description="Low complexity" evidence="1">
    <location>
        <begin position="58"/>
        <end position="75"/>
    </location>
</feature>
<reference evidence="3" key="1">
    <citation type="submission" date="2022-11" db="EMBL/GenBank/DDBJ databases">
        <title>Minimal conservation of predation-associated metabolite biosynthetic gene clusters underscores biosynthetic potential of Myxococcota including descriptions for ten novel species: Archangium lansinium sp. nov., Myxococcus landrumus sp. nov., Nannocystis bai.</title>
        <authorList>
            <person name="Ahearne A."/>
            <person name="Stevens C."/>
            <person name="Phillips K."/>
        </authorList>
    </citation>
    <scope>NUCLEOTIDE SEQUENCE</scope>
    <source>
        <strain evidence="3">Na p29</strain>
    </source>
</reference>
<name>A0A9X3ESL6_9BACT</name>
<proteinExistence type="predicted"/>
<evidence type="ECO:0000259" key="2">
    <source>
        <dbReference type="Pfam" id="PF00501"/>
    </source>
</evidence>
<dbReference type="Proteomes" id="UP001150924">
    <property type="component" value="Unassembled WGS sequence"/>
</dbReference>
<comment type="caution">
    <text evidence="3">The sequence shown here is derived from an EMBL/GenBank/DDBJ whole genome shotgun (WGS) entry which is preliminary data.</text>
</comment>
<gene>
    <name evidence="3" type="ORF">OV079_28305</name>
</gene>
<evidence type="ECO:0000313" key="4">
    <source>
        <dbReference type="Proteomes" id="UP001150924"/>
    </source>
</evidence>
<dbReference type="PANTHER" id="PTHR45527">
    <property type="entry name" value="NONRIBOSOMAL PEPTIDE SYNTHETASE"/>
    <property type="match status" value="1"/>
</dbReference>
<accession>A0A9X3ESL6</accession>
<feature type="compositionally biased region" description="Low complexity" evidence="1">
    <location>
        <begin position="274"/>
        <end position="320"/>
    </location>
</feature>
<dbReference type="InterPro" id="IPR000873">
    <property type="entry name" value="AMP-dep_synth/lig_dom"/>
</dbReference>
<evidence type="ECO:0000256" key="1">
    <source>
        <dbReference type="SAM" id="MobiDB-lite"/>
    </source>
</evidence>
<dbReference type="AlphaFoldDB" id="A0A9X3ESL6"/>
<keyword evidence="4" id="KW-1185">Reference proteome</keyword>
<dbReference type="InterPro" id="IPR020845">
    <property type="entry name" value="AMP-binding_CS"/>
</dbReference>
<dbReference type="GO" id="GO:0031177">
    <property type="term" value="F:phosphopantetheine binding"/>
    <property type="evidence" value="ECO:0007669"/>
    <property type="project" value="TreeGrafter"/>
</dbReference>
<feature type="compositionally biased region" description="Basic residues" evidence="1">
    <location>
        <begin position="90"/>
        <end position="101"/>
    </location>
</feature>
<feature type="region of interest" description="Disordered" evidence="1">
    <location>
        <begin position="1"/>
        <end position="108"/>
    </location>
</feature>